<dbReference type="Proteomes" id="UP000293865">
    <property type="component" value="Unassembled WGS sequence"/>
</dbReference>
<name>A0A4Q2L4D8_9MICO</name>
<dbReference type="EMBL" id="SDPN01000002">
    <property type="protein sequence ID" value="RXZ73075.1"/>
    <property type="molecule type" value="Genomic_DNA"/>
</dbReference>
<dbReference type="Pfam" id="PF00480">
    <property type="entry name" value="ROK"/>
    <property type="match status" value="1"/>
</dbReference>
<evidence type="ECO:0000256" key="1">
    <source>
        <dbReference type="ARBA" id="ARBA00006479"/>
    </source>
</evidence>
<proteinExistence type="inferred from homology"/>
<protein>
    <submittedName>
        <fullName evidence="2">ROK family protein</fullName>
    </submittedName>
</protein>
<comment type="similarity">
    <text evidence="1">Belongs to the ROK (NagC/XylR) family.</text>
</comment>
<dbReference type="PANTHER" id="PTHR18964">
    <property type="entry name" value="ROK (REPRESSOR, ORF, KINASE) FAMILY"/>
    <property type="match status" value="1"/>
</dbReference>
<dbReference type="AlphaFoldDB" id="A0A4Q2L4D8"/>
<organism evidence="2 3">
    <name type="scientific">Agromyces albus</name>
    <dbReference type="NCBI Taxonomy" id="205332"/>
    <lineage>
        <taxon>Bacteria</taxon>
        <taxon>Bacillati</taxon>
        <taxon>Actinomycetota</taxon>
        <taxon>Actinomycetes</taxon>
        <taxon>Micrococcales</taxon>
        <taxon>Microbacteriaceae</taxon>
        <taxon>Agromyces</taxon>
    </lineage>
</organism>
<dbReference type="SUPFAM" id="SSF53067">
    <property type="entry name" value="Actin-like ATPase domain"/>
    <property type="match status" value="1"/>
</dbReference>
<accession>A0A4Q2L4D8</accession>
<reference evidence="2 3" key="1">
    <citation type="submission" date="2019-01" db="EMBL/GenBank/DDBJ databases">
        <title>Agromyces.</title>
        <authorList>
            <person name="Li J."/>
        </authorList>
    </citation>
    <scope>NUCLEOTIDE SEQUENCE [LARGE SCALE GENOMIC DNA]</scope>
    <source>
        <strain evidence="2 3">DSM 15934</strain>
    </source>
</reference>
<dbReference type="InterPro" id="IPR000600">
    <property type="entry name" value="ROK"/>
</dbReference>
<dbReference type="InterPro" id="IPR043129">
    <property type="entry name" value="ATPase_NBD"/>
</dbReference>
<evidence type="ECO:0000313" key="2">
    <source>
        <dbReference type="EMBL" id="RXZ73075.1"/>
    </source>
</evidence>
<dbReference type="Gene3D" id="3.30.420.40">
    <property type="match status" value="2"/>
</dbReference>
<evidence type="ECO:0000313" key="3">
    <source>
        <dbReference type="Proteomes" id="UP000293865"/>
    </source>
</evidence>
<gene>
    <name evidence="2" type="ORF">ESP51_01405</name>
</gene>
<dbReference type="OrthoDB" id="3464494at2"/>
<dbReference type="PANTHER" id="PTHR18964:SF149">
    <property type="entry name" value="BIFUNCTIONAL UDP-N-ACETYLGLUCOSAMINE 2-EPIMERASE_N-ACETYLMANNOSAMINE KINASE"/>
    <property type="match status" value="1"/>
</dbReference>
<keyword evidence="3" id="KW-1185">Reference proteome</keyword>
<sequence length="345" mass="36519">MRLLDMSPPTLTRLARELTAGGVFVEDAEPGGAVGRPPKFLDVRWDSRHYLGVKLTGTSVVAVSTDLRATELDRREYVFSEQSVDAVCDVVVRAHDELSAGGGFDAVGVSLGGTVTDRRFVIRAPFLGWRDVDLGRELERRLGVPTVVENDIVALTEAQHWFGEGRGLTDFAVITIGAGVGHGYVCADRVVRSDKGIGLAGHIRLDPLGAVCPEGHRGCATAMLTIPSLCAQASVAFGRGIEFDELISLAAEGDPVALAITEPAGRALGRLLALAANLGMVDTIVLAGEGLPLYEVTEPIVLEAMHADRDAEADPIDLRLDAADFVGWARGAAAVAIQSSVHRLI</sequence>
<comment type="caution">
    <text evidence="2">The sequence shown here is derived from an EMBL/GenBank/DDBJ whole genome shotgun (WGS) entry which is preliminary data.</text>
</comment>